<organism evidence="2">
    <name type="scientific">Billgrantia gudaonensis</name>
    <dbReference type="NCBI Taxonomy" id="376427"/>
    <lineage>
        <taxon>Bacteria</taxon>
        <taxon>Pseudomonadati</taxon>
        <taxon>Pseudomonadota</taxon>
        <taxon>Gammaproteobacteria</taxon>
        <taxon>Oceanospirillales</taxon>
        <taxon>Halomonadaceae</taxon>
        <taxon>Billgrantia</taxon>
    </lineage>
</organism>
<feature type="region of interest" description="Disordered" evidence="1">
    <location>
        <begin position="23"/>
        <end position="78"/>
    </location>
</feature>
<protein>
    <submittedName>
        <fullName evidence="2">Uncharacterized protein</fullName>
    </submittedName>
</protein>
<reference evidence="2" key="1">
    <citation type="submission" date="2018-12" db="EMBL/GenBank/DDBJ databases">
        <authorList>
            <person name="Jadhav K."/>
            <person name="Kushwaha B."/>
            <person name="Jadhav I."/>
        </authorList>
    </citation>
    <scope>NUCLEOTIDE SEQUENCE [LARGE SCALE GENOMIC DNA]</scope>
    <source>
        <strain evidence="2">SBS 10</strain>
    </source>
</reference>
<name>A0A432JJJ4_9GAMM</name>
<evidence type="ECO:0000256" key="1">
    <source>
        <dbReference type="SAM" id="MobiDB-lite"/>
    </source>
</evidence>
<dbReference type="EMBL" id="RXHI01000010">
    <property type="protein sequence ID" value="RUA22752.1"/>
    <property type="molecule type" value="Genomic_DNA"/>
</dbReference>
<accession>A0A432JJJ4</accession>
<sequence>MLLVTAAYGLDAVGFVTRCLSTSWPAKPAGTGRPCRNGPVRRGRGSRSAAGRLRGQASGWHTGLAGIRDQDRGGGDPR</sequence>
<feature type="compositionally biased region" description="Basic and acidic residues" evidence="1">
    <location>
        <begin position="68"/>
        <end position="78"/>
    </location>
</feature>
<gene>
    <name evidence="2" type="ORF">DSL92_03875</name>
</gene>
<comment type="caution">
    <text evidence="2">The sequence shown here is derived from an EMBL/GenBank/DDBJ whole genome shotgun (WGS) entry which is preliminary data.</text>
</comment>
<evidence type="ECO:0000313" key="2">
    <source>
        <dbReference type="EMBL" id="RUA22752.1"/>
    </source>
</evidence>
<dbReference type="AlphaFoldDB" id="A0A432JJJ4"/>
<feature type="compositionally biased region" description="Low complexity" evidence="1">
    <location>
        <begin position="46"/>
        <end position="59"/>
    </location>
</feature>
<proteinExistence type="predicted"/>